<protein>
    <submittedName>
        <fullName evidence="3">Uncharacterized protein</fullName>
    </submittedName>
</protein>
<organism evidence="3 4">
    <name type="scientific">Dactylosporangium vinaceum</name>
    <dbReference type="NCBI Taxonomy" id="53362"/>
    <lineage>
        <taxon>Bacteria</taxon>
        <taxon>Bacillati</taxon>
        <taxon>Actinomycetota</taxon>
        <taxon>Actinomycetes</taxon>
        <taxon>Micromonosporales</taxon>
        <taxon>Micromonosporaceae</taxon>
        <taxon>Dactylosporangium</taxon>
    </lineage>
</organism>
<comment type="caution">
    <text evidence="3">The sequence shown here is derived from an EMBL/GenBank/DDBJ whole genome shotgun (WGS) entry which is preliminary data.</text>
</comment>
<accession>A0ABV5M7K0</accession>
<dbReference type="EMBL" id="JBHMCA010000027">
    <property type="protein sequence ID" value="MFB9444678.1"/>
    <property type="molecule type" value="Genomic_DNA"/>
</dbReference>
<dbReference type="Proteomes" id="UP001589608">
    <property type="component" value="Unassembled WGS sequence"/>
</dbReference>
<sequence length="375" mass="39794">MTQADDGRDIGRMLDAAVPELAAPPDRLAAVGRRVRRRQRRAGLAAAACVVLVLVGGAVAFATGHAQPERPERFVPAGPPAGDCPARPPVLPYGDGALPDSAPGDLAPAGAVRAVYCRYDPVPELNMIRPAPPRRLVLTRDVAGLVTVLNALPRPYNSDACFNSGGGGGYLTLEYATGPAATIELSGACWYVRRGDITRYDGVDAWEAFDARFAAQELAASRPAAVRAVSCADRLTTGPADDLYSPDPAYDVWLHTPQIGWHMLPVPLAVVTACRFVHGPGGWERSRQVVNRAVAKETTTAVEAAAKQLAGDREFAGCPTPPRTIDVLMLRDAVGETREVRLTRDTCPRITFDFKPAPAAGALNSIVDKLLGPPD</sequence>
<evidence type="ECO:0000256" key="1">
    <source>
        <dbReference type="SAM" id="MobiDB-lite"/>
    </source>
</evidence>
<keyword evidence="2" id="KW-1133">Transmembrane helix</keyword>
<reference evidence="3 4" key="1">
    <citation type="submission" date="2024-09" db="EMBL/GenBank/DDBJ databases">
        <authorList>
            <person name="Sun Q."/>
            <person name="Mori K."/>
        </authorList>
    </citation>
    <scope>NUCLEOTIDE SEQUENCE [LARGE SCALE GENOMIC DNA]</scope>
    <source>
        <strain evidence="3 4">JCM 3307</strain>
    </source>
</reference>
<keyword evidence="4" id="KW-1185">Reference proteome</keyword>
<proteinExistence type="predicted"/>
<evidence type="ECO:0000256" key="2">
    <source>
        <dbReference type="SAM" id="Phobius"/>
    </source>
</evidence>
<gene>
    <name evidence="3" type="ORF">ACFFTR_16505</name>
</gene>
<dbReference type="RefSeq" id="WP_223104461.1">
    <property type="nucleotide sequence ID" value="NZ_CP061913.1"/>
</dbReference>
<feature type="region of interest" description="Disordered" evidence="1">
    <location>
        <begin position="66"/>
        <end position="97"/>
    </location>
</feature>
<keyword evidence="2" id="KW-0472">Membrane</keyword>
<evidence type="ECO:0000313" key="3">
    <source>
        <dbReference type="EMBL" id="MFB9444678.1"/>
    </source>
</evidence>
<feature type="transmembrane region" description="Helical" evidence="2">
    <location>
        <begin position="42"/>
        <end position="62"/>
    </location>
</feature>
<name>A0ABV5M7K0_9ACTN</name>
<keyword evidence="2" id="KW-0812">Transmembrane</keyword>
<evidence type="ECO:0000313" key="4">
    <source>
        <dbReference type="Proteomes" id="UP001589608"/>
    </source>
</evidence>